<proteinExistence type="predicted"/>
<evidence type="ECO:0000256" key="2">
    <source>
        <dbReference type="ARBA" id="ARBA00022525"/>
    </source>
</evidence>
<protein>
    <submittedName>
        <fullName evidence="4">Uncharacterized protein</fullName>
    </submittedName>
</protein>
<dbReference type="PANTHER" id="PTHR20914:SF25">
    <property type="entry name" value="PHOSPHOLIPASE A2 INHIBITOR AND LY6_PLAUR DOMAIN-CONTAINING PROTEIN"/>
    <property type="match status" value="1"/>
</dbReference>
<comment type="subcellular location">
    <subcellularLocation>
        <location evidence="1">Secreted</location>
    </subcellularLocation>
</comment>
<keyword evidence="5" id="KW-1185">Reference proteome</keyword>
<evidence type="ECO:0000256" key="1">
    <source>
        <dbReference type="ARBA" id="ARBA00004613"/>
    </source>
</evidence>
<keyword evidence="3" id="KW-1133">Transmembrane helix</keyword>
<dbReference type="Proteomes" id="UP000824782">
    <property type="component" value="Unassembled WGS sequence"/>
</dbReference>
<keyword evidence="2" id="KW-0964">Secreted</keyword>
<dbReference type="EMBL" id="WNYA01000155">
    <property type="protein sequence ID" value="KAG8549635.1"/>
    <property type="molecule type" value="Genomic_DNA"/>
</dbReference>
<dbReference type="InterPro" id="IPR045860">
    <property type="entry name" value="Snake_toxin-like_sf"/>
</dbReference>
<dbReference type="InterPro" id="IPR050918">
    <property type="entry name" value="CNF-like_PLA2_Inhibitor"/>
</dbReference>
<sequence length="268" mass="27635">MTLGIGCCNTDLCTPDLPQSGTAVIYQGCGTQSLCDLLQFSSSYMWSSLQHNFTCAPSGNALSCTSCQSLGAAQPTCTDSSSVQCAANEQCSTAYRKTASGGAVSYDVIRGCSPSEKCNKVGSLTYSGNKMTLGLGCCTSTTCTPDLPQLPTESSSSNGVQCGTCASEASTTCNTTANITCSGNEKRCVAYTQTGTGAAIVYQGCGTQSLCDLQQFSASYMGFSLQHSFTCSPLGTSSGGISLILIGGLSPGFILTVMSHVILMNHWM</sequence>
<keyword evidence="3" id="KW-0812">Transmembrane</keyword>
<dbReference type="AlphaFoldDB" id="A0AAV6ZQN0"/>
<dbReference type="PANTHER" id="PTHR20914">
    <property type="entry name" value="LY6/PLAUR DOMAIN-CONTAINING PROTEIN 8"/>
    <property type="match status" value="1"/>
</dbReference>
<keyword evidence="3" id="KW-0472">Membrane</keyword>
<evidence type="ECO:0000256" key="3">
    <source>
        <dbReference type="SAM" id="Phobius"/>
    </source>
</evidence>
<evidence type="ECO:0000313" key="5">
    <source>
        <dbReference type="Proteomes" id="UP000824782"/>
    </source>
</evidence>
<feature type="transmembrane region" description="Helical" evidence="3">
    <location>
        <begin position="241"/>
        <end position="263"/>
    </location>
</feature>
<organism evidence="4 5">
    <name type="scientific">Engystomops pustulosus</name>
    <name type="common">Tungara frog</name>
    <name type="synonym">Physalaemus pustulosus</name>
    <dbReference type="NCBI Taxonomy" id="76066"/>
    <lineage>
        <taxon>Eukaryota</taxon>
        <taxon>Metazoa</taxon>
        <taxon>Chordata</taxon>
        <taxon>Craniata</taxon>
        <taxon>Vertebrata</taxon>
        <taxon>Euteleostomi</taxon>
        <taxon>Amphibia</taxon>
        <taxon>Batrachia</taxon>
        <taxon>Anura</taxon>
        <taxon>Neobatrachia</taxon>
        <taxon>Hyloidea</taxon>
        <taxon>Leptodactylidae</taxon>
        <taxon>Leiuperinae</taxon>
        <taxon>Engystomops</taxon>
    </lineage>
</organism>
<dbReference type="Gene3D" id="2.10.60.10">
    <property type="entry name" value="CD59"/>
    <property type="match status" value="2"/>
</dbReference>
<reference evidence="4" key="1">
    <citation type="thesis" date="2020" institute="ProQuest LLC" country="789 East Eisenhower Parkway, Ann Arbor, MI, USA">
        <title>Comparative Genomics and Chromosome Evolution.</title>
        <authorList>
            <person name="Mudd A.B."/>
        </authorList>
    </citation>
    <scope>NUCLEOTIDE SEQUENCE</scope>
    <source>
        <strain evidence="4">237g6f4</strain>
        <tissue evidence="4">Blood</tissue>
    </source>
</reference>
<dbReference type="GO" id="GO:0005576">
    <property type="term" value="C:extracellular region"/>
    <property type="evidence" value="ECO:0007669"/>
    <property type="project" value="UniProtKB-SubCell"/>
</dbReference>
<gene>
    <name evidence="4" type="ORF">GDO81_020403</name>
</gene>
<accession>A0AAV6ZQN0</accession>
<comment type="caution">
    <text evidence="4">The sequence shown here is derived from an EMBL/GenBank/DDBJ whole genome shotgun (WGS) entry which is preliminary data.</text>
</comment>
<name>A0AAV6ZQN0_ENGPU</name>
<dbReference type="CDD" id="cd23572">
    <property type="entry name" value="TFP_LU_ECD_PINLYP_rpt2"/>
    <property type="match status" value="1"/>
</dbReference>
<dbReference type="SUPFAM" id="SSF57302">
    <property type="entry name" value="Snake toxin-like"/>
    <property type="match status" value="2"/>
</dbReference>
<evidence type="ECO:0000313" key="4">
    <source>
        <dbReference type="EMBL" id="KAG8549635.1"/>
    </source>
</evidence>